<reference evidence="6" key="1">
    <citation type="journal article" date="2014" name="Int. J. Syst. Evol. Microbiol.">
        <title>Complete genome sequence of Corynebacterium casei LMG S-19264T (=DSM 44701T), isolated from a smear-ripened cheese.</title>
        <authorList>
            <consortium name="US DOE Joint Genome Institute (JGI-PGF)"/>
            <person name="Walter F."/>
            <person name="Albersmeier A."/>
            <person name="Kalinowski J."/>
            <person name="Ruckert C."/>
        </authorList>
    </citation>
    <scope>NUCLEOTIDE SEQUENCE</scope>
    <source>
        <strain evidence="6">CGMCC 4.3508</strain>
    </source>
</reference>
<dbReference type="InterPro" id="IPR011991">
    <property type="entry name" value="ArsR-like_HTH"/>
</dbReference>
<evidence type="ECO:0000256" key="3">
    <source>
        <dbReference type="ARBA" id="ARBA00023163"/>
    </source>
</evidence>
<dbReference type="SUPFAM" id="SSF46785">
    <property type="entry name" value="Winged helix' DNA-binding domain"/>
    <property type="match status" value="1"/>
</dbReference>
<dbReference type="PANTHER" id="PTHR30136">
    <property type="entry name" value="HELIX-TURN-HELIX TRANSCRIPTIONAL REGULATOR, ICLR FAMILY"/>
    <property type="match status" value="1"/>
</dbReference>
<organism evidence="6 7">
    <name type="scientific">Nocardia jinanensis</name>
    <dbReference type="NCBI Taxonomy" id="382504"/>
    <lineage>
        <taxon>Bacteria</taxon>
        <taxon>Bacillati</taxon>
        <taxon>Actinomycetota</taxon>
        <taxon>Actinomycetes</taxon>
        <taxon>Mycobacteriales</taxon>
        <taxon>Nocardiaceae</taxon>
        <taxon>Nocardia</taxon>
    </lineage>
</organism>
<feature type="domain" description="IclR-ED" evidence="5">
    <location>
        <begin position="69"/>
        <end position="251"/>
    </location>
</feature>
<keyword evidence="2" id="KW-0238">DNA-binding</keyword>
<dbReference type="InterPro" id="IPR029016">
    <property type="entry name" value="GAF-like_dom_sf"/>
</dbReference>
<sequence length="259" mass="27411">MIVEGEIKGSLDRGIAILDYLAKGREATTAQLAAAGNMSRSATYRLVERLRTLGYLESAGAGRWKLGAGAARLATTAARTADIVQVGPELLHLLAQQSRETVGLAVPRGDEMVFVYRELGPKAVNASVELGGRRPMHASAVGKAYLAALPDGDRARLSQDAQLESCTPYTVTDRARLEAEIELTRVRGWAEERSEFNVTSACCGAAVLDCNARPVGAISVAGGKRRVELAMSRLGPLVAATAEAISCRLGWDPSTVHPG</sequence>
<dbReference type="InterPro" id="IPR005471">
    <property type="entry name" value="Tscrpt_reg_IclR_N"/>
</dbReference>
<feature type="domain" description="HTH iclR-type" evidence="4">
    <location>
        <begin position="8"/>
        <end position="68"/>
    </location>
</feature>
<dbReference type="GO" id="GO:0003677">
    <property type="term" value="F:DNA binding"/>
    <property type="evidence" value="ECO:0007669"/>
    <property type="project" value="UniProtKB-KW"/>
</dbReference>
<comment type="caution">
    <text evidence="6">The sequence shown here is derived from an EMBL/GenBank/DDBJ whole genome shotgun (WGS) entry which is preliminary data.</text>
</comment>
<reference evidence="6" key="2">
    <citation type="submission" date="2020-09" db="EMBL/GenBank/DDBJ databases">
        <authorList>
            <person name="Sun Q."/>
            <person name="Zhou Y."/>
        </authorList>
    </citation>
    <scope>NUCLEOTIDE SEQUENCE</scope>
    <source>
        <strain evidence="6">CGMCC 4.3508</strain>
    </source>
</reference>
<dbReference type="Gene3D" id="3.30.450.40">
    <property type="match status" value="1"/>
</dbReference>
<dbReference type="InterPro" id="IPR050707">
    <property type="entry name" value="HTH_MetabolicPath_Reg"/>
</dbReference>
<dbReference type="InterPro" id="IPR036390">
    <property type="entry name" value="WH_DNA-bd_sf"/>
</dbReference>
<dbReference type="EMBL" id="BMMH01000004">
    <property type="protein sequence ID" value="GGL10814.1"/>
    <property type="molecule type" value="Genomic_DNA"/>
</dbReference>
<protein>
    <submittedName>
        <fullName evidence="6">IclR family transcriptional regulator</fullName>
    </submittedName>
</protein>
<dbReference type="PROSITE" id="PS51077">
    <property type="entry name" value="HTH_ICLR"/>
    <property type="match status" value="1"/>
</dbReference>
<dbReference type="AlphaFoldDB" id="A0A917RKM4"/>
<keyword evidence="3" id="KW-0804">Transcription</keyword>
<name>A0A917RKM4_9NOCA</name>
<proteinExistence type="predicted"/>
<gene>
    <name evidence="6" type="ORF">GCM10011588_26700</name>
</gene>
<dbReference type="GO" id="GO:0003700">
    <property type="term" value="F:DNA-binding transcription factor activity"/>
    <property type="evidence" value="ECO:0007669"/>
    <property type="project" value="TreeGrafter"/>
</dbReference>
<dbReference type="Gene3D" id="1.10.10.10">
    <property type="entry name" value="Winged helix-like DNA-binding domain superfamily/Winged helix DNA-binding domain"/>
    <property type="match status" value="1"/>
</dbReference>
<dbReference type="Proteomes" id="UP000638263">
    <property type="component" value="Unassembled WGS sequence"/>
</dbReference>
<keyword evidence="1" id="KW-0805">Transcription regulation</keyword>
<dbReference type="RefSeq" id="WP_063916501.1">
    <property type="nucleotide sequence ID" value="NZ_BMMH01000004.1"/>
</dbReference>
<dbReference type="InterPro" id="IPR014757">
    <property type="entry name" value="Tscrpt_reg_IclR_C"/>
</dbReference>
<evidence type="ECO:0000313" key="7">
    <source>
        <dbReference type="Proteomes" id="UP000638263"/>
    </source>
</evidence>
<dbReference type="SUPFAM" id="SSF55781">
    <property type="entry name" value="GAF domain-like"/>
    <property type="match status" value="1"/>
</dbReference>
<evidence type="ECO:0000259" key="4">
    <source>
        <dbReference type="PROSITE" id="PS51077"/>
    </source>
</evidence>
<dbReference type="GO" id="GO:0045892">
    <property type="term" value="P:negative regulation of DNA-templated transcription"/>
    <property type="evidence" value="ECO:0007669"/>
    <property type="project" value="TreeGrafter"/>
</dbReference>
<dbReference type="CDD" id="cd00090">
    <property type="entry name" value="HTH_ARSR"/>
    <property type="match status" value="1"/>
</dbReference>
<evidence type="ECO:0000259" key="5">
    <source>
        <dbReference type="PROSITE" id="PS51078"/>
    </source>
</evidence>
<dbReference type="PROSITE" id="PS51078">
    <property type="entry name" value="ICLR_ED"/>
    <property type="match status" value="1"/>
</dbReference>
<dbReference type="Pfam" id="PF09339">
    <property type="entry name" value="HTH_IclR"/>
    <property type="match status" value="1"/>
</dbReference>
<dbReference type="InterPro" id="IPR036388">
    <property type="entry name" value="WH-like_DNA-bd_sf"/>
</dbReference>
<evidence type="ECO:0000256" key="1">
    <source>
        <dbReference type="ARBA" id="ARBA00023015"/>
    </source>
</evidence>
<evidence type="ECO:0000313" key="6">
    <source>
        <dbReference type="EMBL" id="GGL10814.1"/>
    </source>
</evidence>
<dbReference type="PANTHER" id="PTHR30136:SF24">
    <property type="entry name" value="HTH-TYPE TRANSCRIPTIONAL REPRESSOR ALLR"/>
    <property type="match status" value="1"/>
</dbReference>
<dbReference type="Pfam" id="PF01614">
    <property type="entry name" value="IclR_C"/>
    <property type="match status" value="1"/>
</dbReference>
<dbReference type="SMART" id="SM00346">
    <property type="entry name" value="HTH_ICLR"/>
    <property type="match status" value="1"/>
</dbReference>
<evidence type="ECO:0000256" key="2">
    <source>
        <dbReference type="ARBA" id="ARBA00023125"/>
    </source>
</evidence>
<keyword evidence="7" id="KW-1185">Reference proteome</keyword>
<accession>A0A917RKM4</accession>